<gene>
    <name evidence="8" type="ORF">FGO68_gene13706</name>
</gene>
<evidence type="ECO:0000256" key="1">
    <source>
        <dbReference type="ARBA" id="ARBA00000085"/>
    </source>
</evidence>
<dbReference type="EC" id="2.7.13.3" evidence="2"/>
<dbReference type="GO" id="GO:0000155">
    <property type="term" value="F:phosphorelay sensor kinase activity"/>
    <property type="evidence" value="ECO:0007669"/>
    <property type="project" value="InterPro"/>
</dbReference>
<keyword evidence="4" id="KW-0808">Transferase</keyword>
<dbReference type="PRINTS" id="PR00344">
    <property type="entry name" value="BCTRLSENSOR"/>
</dbReference>
<feature type="domain" description="Histidine kinase" evidence="7">
    <location>
        <begin position="397"/>
        <end position="616"/>
    </location>
</feature>
<feature type="transmembrane region" description="Helical" evidence="6">
    <location>
        <begin position="60"/>
        <end position="80"/>
    </location>
</feature>
<keyword evidence="5" id="KW-0418">Kinase</keyword>
<feature type="transmembrane region" description="Helical" evidence="6">
    <location>
        <begin position="138"/>
        <end position="157"/>
    </location>
</feature>
<dbReference type="SMART" id="SM00388">
    <property type="entry name" value="HisKA"/>
    <property type="match status" value="1"/>
</dbReference>
<accession>A0A8J8NYZ8</accession>
<dbReference type="SUPFAM" id="SSF55874">
    <property type="entry name" value="ATPase domain of HSP90 chaperone/DNA topoisomerase II/histidine kinase"/>
    <property type="match status" value="1"/>
</dbReference>
<dbReference type="InterPro" id="IPR036097">
    <property type="entry name" value="HisK_dim/P_sf"/>
</dbReference>
<comment type="caution">
    <text evidence="8">The sequence shown here is derived from an EMBL/GenBank/DDBJ whole genome shotgun (WGS) entry which is preliminary data.</text>
</comment>
<evidence type="ECO:0000256" key="6">
    <source>
        <dbReference type="SAM" id="Phobius"/>
    </source>
</evidence>
<dbReference type="PANTHER" id="PTHR43047">
    <property type="entry name" value="TWO-COMPONENT HISTIDINE PROTEIN KINASE"/>
    <property type="match status" value="1"/>
</dbReference>
<dbReference type="InterPro" id="IPR003661">
    <property type="entry name" value="HisK_dim/P_dom"/>
</dbReference>
<proteinExistence type="predicted"/>
<dbReference type="AlphaFoldDB" id="A0A8J8NYZ8"/>
<evidence type="ECO:0000256" key="5">
    <source>
        <dbReference type="ARBA" id="ARBA00022777"/>
    </source>
</evidence>
<dbReference type="Gene3D" id="3.30.565.10">
    <property type="entry name" value="Histidine kinase-like ATPase, C-terminal domain"/>
    <property type="match status" value="1"/>
</dbReference>
<protein>
    <recommendedName>
        <fullName evidence="2">histidine kinase</fullName>
        <ecNumber evidence="2">2.7.13.3</ecNumber>
    </recommendedName>
</protein>
<dbReference type="OrthoDB" id="437911at2759"/>
<evidence type="ECO:0000313" key="9">
    <source>
        <dbReference type="Proteomes" id="UP000785679"/>
    </source>
</evidence>
<dbReference type="CDD" id="cd00082">
    <property type="entry name" value="HisKA"/>
    <property type="match status" value="1"/>
</dbReference>
<dbReference type="Gene3D" id="1.10.287.130">
    <property type="match status" value="1"/>
</dbReference>
<dbReference type="InterPro" id="IPR004358">
    <property type="entry name" value="Sig_transdc_His_kin-like_C"/>
</dbReference>
<dbReference type="EMBL" id="RRYP01004442">
    <property type="protein sequence ID" value="TNV82855.1"/>
    <property type="molecule type" value="Genomic_DNA"/>
</dbReference>
<dbReference type="SMART" id="SM00387">
    <property type="entry name" value="HATPase_c"/>
    <property type="match status" value="1"/>
</dbReference>
<dbReference type="InterPro" id="IPR005467">
    <property type="entry name" value="His_kinase_dom"/>
</dbReference>
<evidence type="ECO:0000256" key="2">
    <source>
        <dbReference type="ARBA" id="ARBA00012438"/>
    </source>
</evidence>
<dbReference type="PROSITE" id="PS50109">
    <property type="entry name" value="HIS_KIN"/>
    <property type="match status" value="1"/>
</dbReference>
<dbReference type="SUPFAM" id="SSF47384">
    <property type="entry name" value="Homodimeric domain of signal transducing histidine kinase"/>
    <property type="match status" value="1"/>
</dbReference>
<dbReference type="GO" id="GO:0009927">
    <property type="term" value="F:histidine phosphotransfer kinase activity"/>
    <property type="evidence" value="ECO:0007669"/>
    <property type="project" value="TreeGrafter"/>
</dbReference>
<dbReference type="PANTHER" id="PTHR43047:SF72">
    <property type="entry name" value="OSMOSENSING HISTIDINE PROTEIN KINASE SLN1"/>
    <property type="match status" value="1"/>
</dbReference>
<reference evidence="8" key="1">
    <citation type="submission" date="2019-06" db="EMBL/GenBank/DDBJ databases">
        <authorList>
            <person name="Zheng W."/>
        </authorList>
    </citation>
    <scope>NUCLEOTIDE SEQUENCE</scope>
    <source>
        <strain evidence="8">QDHG01</strain>
    </source>
</reference>
<keyword evidence="3" id="KW-0597">Phosphoprotein</keyword>
<evidence type="ECO:0000256" key="4">
    <source>
        <dbReference type="ARBA" id="ARBA00022679"/>
    </source>
</evidence>
<feature type="transmembrane region" description="Helical" evidence="6">
    <location>
        <begin position="30"/>
        <end position="48"/>
    </location>
</feature>
<dbReference type="Proteomes" id="UP000785679">
    <property type="component" value="Unassembled WGS sequence"/>
</dbReference>
<dbReference type="Pfam" id="PF00512">
    <property type="entry name" value="HisKA"/>
    <property type="match status" value="1"/>
</dbReference>
<keyword evidence="9" id="KW-1185">Reference proteome</keyword>
<name>A0A8J8NYZ8_HALGN</name>
<dbReference type="GO" id="GO:0005886">
    <property type="term" value="C:plasma membrane"/>
    <property type="evidence" value="ECO:0007669"/>
    <property type="project" value="TreeGrafter"/>
</dbReference>
<evidence type="ECO:0000256" key="3">
    <source>
        <dbReference type="ARBA" id="ARBA00022553"/>
    </source>
</evidence>
<evidence type="ECO:0000313" key="8">
    <source>
        <dbReference type="EMBL" id="TNV82855.1"/>
    </source>
</evidence>
<keyword evidence="6" id="KW-0472">Membrane</keyword>
<dbReference type="Pfam" id="PF02518">
    <property type="entry name" value="HATPase_c"/>
    <property type="match status" value="1"/>
</dbReference>
<evidence type="ECO:0000259" key="7">
    <source>
        <dbReference type="PROSITE" id="PS50109"/>
    </source>
</evidence>
<keyword evidence="6" id="KW-1133">Transmembrane helix</keyword>
<comment type="catalytic activity">
    <reaction evidence="1">
        <text>ATP + protein L-histidine = ADP + protein N-phospho-L-histidine.</text>
        <dbReference type="EC" id="2.7.13.3"/>
    </reaction>
</comment>
<dbReference type="InterPro" id="IPR003594">
    <property type="entry name" value="HATPase_dom"/>
</dbReference>
<feature type="transmembrane region" description="Helical" evidence="6">
    <location>
        <begin position="92"/>
        <end position="117"/>
    </location>
</feature>
<feature type="transmembrane region" description="Helical" evidence="6">
    <location>
        <begin position="5"/>
        <end position="24"/>
    </location>
</feature>
<organism evidence="8 9">
    <name type="scientific">Halteria grandinella</name>
    <dbReference type="NCBI Taxonomy" id="5974"/>
    <lineage>
        <taxon>Eukaryota</taxon>
        <taxon>Sar</taxon>
        <taxon>Alveolata</taxon>
        <taxon>Ciliophora</taxon>
        <taxon>Intramacronucleata</taxon>
        <taxon>Spirotrichea</taxon>
        <taxon>Stichotrichia</taxon>
        <taxon>Sporadotrichida</taxon>
        <taxon>Halteriidae</taxon>
        <taxon>Halteria</taxon>
    </lineage>
</organism>
<keyword evidence="6" id="KW-0812">Transmembrane</keyword>
<dbReference type="InterPro" id="IPR036890">
    <property type="entry name" value="HATPase_C_sf"/>
</dbReference>
<sequence length="694" mass="80115">MIMSLAVTFLYFSYQIYILISTKAENMSQMVTGIILSTFLIIGGFFHYKWSVKNQRIARYFAIIQTILTVVLSVELNMILQVRFDQQDGWCLIISLLALLSCITYCKAEQLIMYIALLTYNMARTYHWLPTLTRYAKFNMYLTLAYLILYIFSRTYMRLVRDRFVHKKNQEQVLNLFQNLLRAYKDGIMLTSGDEIIMFNRAVGDLFADESILEEQDLTSRLEIFSERENFISSERRTQVKVGPTHNNILRPEQGNQVMVGSDIITIEQEMTIQRRRVNKSASVQELSNQMLIDKIKQATLSAESKLNHFHQTGNLWQKIRAMGTLVRDDSRIQENERECTYLLPKGNMDKNLAVYTVPLTIGERNVVLTTIRDMSHWIELEQQRNLSKLKTVAFASAAHEFRNPLNAIQTSLALLDPKIDHQSCGRFFKVAKDCCELLVFLVRDILDFSQLEAKSIVLNFQNADTIQLIKECLAVFSHSAADKGIKLKIYESQCFWPVEIRLDPNRFKQIIINLLSNALKYTTRGYIRVSSILDTQSSRFGITIEDTGVGMTDSQLKRLFTPFTKILQNRELNREGVGLGLSISRNIAHAFGGDLEVSSEVNKGTKFTLWLPLTQVHLMEYQQFISRIPRAVEEPARPIQQNLPYISTQQRKRKIFESILPHKIESSLHIEPIRNPSDLKDLVQRNELAPNEG</sequence>